<evidence type="ECO:0000256" key="8">
    <source>
        <dbReference type="ARBA" id="ARBA00037998"/>
    </source>
</evidence>
<dbReference type="OrthoDB" id="3572933at2"/>
<sequence>MVDQILVGAAIGCLYALIAQGFALTFRTTHTMNFASGEIGAIGAFIAVGLAGAGALPAPVKLAVVAVVVALIGAALFAVLIRPFVTNDGHDARWLLVTVAMSLVAVDVLRNSQGTQHRPLGFAQLDGVFSLGFAQVPQQLALLAVVCLGLGVVIALVVTRTSLGVRMRAVAEDAETAGLVGIDSRRIGMLSYAIGSGAIAIGATLWTGYVGVFPDMGPLLLVPAFAGAVIGGLVSVWGALVGGILYGVADQLFTYWLGTAAGGVIGLLAVVAVLVLRPEGLFARRQEVKV</sequence>
<reference evidence="10 11" key="1">
    <citation type="submission" date="2018-11" db="EMBL/GenBank/DDBJ databases">
        <authorList>
            <person name="Li F."/>
        </authorList>
    </citation>
    <scope>NUCLEOTIDE SEQUENCE [LARGE SCALE GENOMIC DNA]</scope>
    <source>
        <strain evidence="10 11">Gsoil 097</strain>
    </source>
</reference>
<protein>
    <submittedName>
        <fullName evidence="10">Branched-chain amino acid ABC transporter permease</fullName>
    </submittedName>
</protein>
<evidence type="ECO:0000256" key="6">
    <source>
        <dbReference type="ARBA" id="ARBA00022989"/>
    </source>
</evidence>
<comment type="similarity">
    <text evidence="8">Belongs to the binding-protein-dependent transport system permease family. LivHM subfamily.</text>
</comment>
<keyword evidence="11" id="KW-1185">Reference proteome</keyword>
<gene>
    <name evidence="10" type="ORF">EFK50_05295</name>
</gene>
<keyword evidence="3" id="KW-1003">Cell membrane</keyword>
<feature type="transmembrane region" description="Helical" evidence="9">
    <location>
        <begin position="38"/>
        <end position="56"/>
    </location>
</feature>
<dbReference type="GO" id="GO:0005886">
    <property type="term" value="C:plasma membrane"/>
    <property type="evidence" value="ECO:0007669"/>
    <property type="project" value="UniProtKB-SubCell"/>
</dbReference>
<keyword evidence="5" id="KW-0029">Amino-acid transport</keyword>
<dbReference type="RefSeq" id="WP_123226477.1">
    <property type="nucleotide sequence ID" value="NZ_RJSE01000003.1"/>
</dbReference>
<evidence type="ECO:0000256" key="7">
    <source>
        <dbReference type="ARBA" id="ARBA00023136"/>
    </source>
</evidence>
<accession>A0A3N0CPH5</accession>
<feature type="transmembrane region" description="Helical" evidence="9">
    <location>
        <begin position="140"/>
        <end position="158"/>
    </location>
</feature>
<evidence type="ECO:0000256" key="9">
    <source>
        <dbReference type="SAM" id="Phobius"/>
    </source>
</evidence>
<comment type="caution">
    <text evidence="10">The sequence shown here is derived from an EMBL/GenBank/DDBJ whole genome shotgun (WGS) entry which is preliminary data.</text>
</comment>
<dbReference type="PANTHER" id="PTHR11795:SF449">
    <property type="entry name" value="BRANCHED-CHAIN AMINO ACID TRANSPORT PERMEASE PROTEIN LIVH-RELATED"/>
    <property type="match status" value="1"/>
</dbReference>
<evidence type="ECO:0000313" key="10">
    <source>
        <dbReference type="EMBL" id="RNL65374.1"/>
    </source>
</evidence>
<dbReference type="InterPro" id="IPR001851">
    <property type="entry name" value="ABC_transp_permease"/>
</dbReference>
<evidence type="ECO:0000256" key="2">
    <source>
        <dbReference type="ARBA" id="ARBA00022448"/>
    </source>
</evidence>
<name>A0A3N0CPH5_9ACTN</name>
<keyword evidence="4 9" id="KW-0812">Transmembrane</keyword>
<evidence type="ECO:0000313" key="11">
    <source>
        <dbReference type="Proteomes" id="UP000267128"/>
    </source>
</evidence>
<dbReference type="PANTHER" id="PTHR11795">
    <property type="entry name" value="BRANCHED-CHAIN AMINO ACID TRANSPORT SYSTEM PERMEASE PROTEIN LIVH"/>
    <property type="match status" value="1"/>
</dbReference>
<dbReference type="EMBL" id="RJSE01000003">
    <property type="protein sequence ID" value="RNL65374.1"/>
    <property type="molecule type" value="Genomic_DNA"/>
</dbReference>
<dbReference type="Pfam" id="PF02653">
    <property type="entry name" value="BPD_transp_2"/>
    <property type="match status" value="1"/>
</dbReference>
<dbReference type="Proteomes" id="UP000267128">
    <property type="component" value="Unassembled WGS sequence"/>
</dbReference>
<feature type="transmembrane region" description="Helical" evidence="9">
    <location>
        <begin position="221"/>
        <end position="246"/>
    </location>
</feature>
<feature type="transmembrane region" description="Helical" evidence="9">
    <location>
        <begin position="189"/>
        <end position="209"/>
    </location>
</feature>
<organism evidence="10 11">
    <name type="scientific">Nocardioides marmoriginsengisoli</name>
    <dbReference type="NCBI Taxonomy" id="661483"/>
    <lineage>
        <taxon>Bacteria</taxon>
        <taxon>Bacillati</taxon>
        <taxon>Actinomycetota</taxon>
        <taxon>Actinomycetes</taxon>
        <taxon>Propionibacteriales</taxon>
        <taxon>Nocardioidaceae</taxon>
        <taxon>Nocardioides</taxon>
    </lineage>
</organism>
<dbReference type="AlphaFoldDB" id="A0A3N0CPH5"/>
<feature type="transmembrane region" description="Helical" evidence="9">
    <location>
        <begin position="6"/>
        <end position="26"/>
    </location>
</feature>
<dbReference type="InterPro" id="IPR052157">
    <property type="entry name" value="BCAA_transport_permease"/>
</dbReference>
<keyword evidence="7 9" id="KW-0472">Membrane</keyword>
<dbReference type="CDD" id="cd06582">
    <property type="entry name" value="TM_PBP1_LivH_like"/>
    <property type="match status" value="1"/>
</dbReference>
<comment type="subcellular location">
    <subcellularLocation>
        <location evidence="1">Cell membrane</location>
        <topology evidence="1">Multi-pass membrane protein</topology>
    </subcellularLocation>
</comment>
<feature type="transmembrane region" description="Helical" evidence="9">
    <location>
        <begin position="253"/>
        <end position="276"/>
    </location>
</feature>
<dbReference type="GO" id="GO:0006865">
    <property type="term" value="P:amino acid transport"/>
    <property type="evidence" value="ECO:0007669"/>
    <property type="project" value="UniProtKB-KW"/>
</dbReference>
<evidence type="ECO:0000256" key="3">
    <source>
        <dbReference type="ARBA" id="ARBA00022475"/>
    </source>
</evidence>
<feature type="transmembrane region" description="Helical" evidence="9">
    <location>
        <begin position="62"/>
        <end position="81"/>
    </location>
</feature>
<keyword evidence="6 9" id="KW-1133">Transmembrane helix</keyword>
<evidence type="ECO:0000256" key="4">
    <source>
        <dbReference type="ARBA" id="ARBA00022692"/>
    </source>
</evidence>
<proteinExistence type="inferred from homology"/>
<evidence type="ECO:0000256" key="1">
    <source>
        <dbReference type="ARBA" id="ARBA00004651"/>
    </source>
</evidence>
<evidence type="ECO:0000256" key="5">
    <source>
        <dbReference type="ARBA" id="ARBA00022970"/>
    </source>
</evidence>
<dbReference type="GO" id="GO:0022857">
    <property type="term" value="F:transmembrane transporter activity"/>
    <property type="evidence" value="ECO:0007669"/>
    <property type="project" value="InterPro"/>
</dbReference>
<keyword evidence="2" id="KW-0813">Transport</keyword>